<dbReference type="EMBL" id="CM015712">
    <property type="protein sequence ID" value="KAF3708600.1"/>
    <property type="molecule type" value="Genomic_DNA"/>
</dbReference>
<evidence type="ECO:0000313" key="2">
    <source>
        <dbReference type="Proteomes" id="UP000503349"/>
    </source>
</evidence>
<reference evidence="2" key="2">
    <citation type="submission" date="2019-02" db="EMBL/GenBank/DDBJ databases">
        <title>Opniocepnalus argus Var Kimnra genome.</title>
        <authorList>
            <person name="Zhou C."/>
            <person name="Xiao S."/>
        </authorList>
    </citation>
    <scope>NUCLEOTIDE SEQUENCE [LARGE SCALE GENOMIC DNA]</scope>
</reference>
<reference evidence="1 2" key="1">
    <citation type="submission" date="2019-02" db="EMBL/GenBank/DDBJ databases">
        <title>Opniocepnalus argus genome.</title>
        <authorList>
            <person name="Zhou C."/>
            <person name="Xiao S."/>
        </authorList>
    </citation>
    <scope>NUCLEOTIDE SEQUENCE [LARGE SCALE GENOMIC DNA]</scope>
    <source>
        <strain evidence="1">OARG1902GOOAL</strain>
        <tissue evidence="1">Muscle</tissue>
    </source>
</reference>
<evidence type="ECO:0000313" key="1">
    <source>
        <dbReference type="EMBL" id="KAF3708600.1"/>
    </source>
</evidence>
<keyword evidence="2" id="KW-1185">Reference proteome</keyword>
<protein>
    <submittedName>
        <fullName evidence="1">Uncharacterized protein</fullName>
    </submittedName>
</protein>
<proteinExistence type="predicted"/>
<dbReference type="Proteomes" id="UP000503349">
    <property type="component" value="Chromosome 1"/>
</dbReference>
<gene>
    <name evidence="1" type="ORF">EXN66_Car001774</name>
</gene>
<accession>A0A6G1R0X2</accession>
<sequence length="146" mass="15827">MSDVKVSLNDQDNVCPNDADVAAAACCVQRGSDWTMLLGGRVERRELHPAVTDRGIRRSGDDSQCCSLNCSENSSTVRHNVKSTIIPVCSSGSDRGSAVDLLCCCSVLLHSFCRHTETPPLLLLHNQPPPPPPPGFDFVLFDSFRS</sequence>
<dbReference type="AlphaFoldDB" id="A0A6G1R0X2"/>
<organism evidence="1 2">
    <name type="scientific">Channa argus</name>
    <name type="common">Northern snakehead</name>
    <name type="synonym">Ophicephalus argus</name>
    <dbReference type="NCBI Taxonomy" id="215402"/>
    <lineage>
        <taxon>Eukaryota</taxon>
        <taxon>Metazoa</taxon>
        <taxon>Chordata</taxon>
        <taxon>Craniata</taxon>
        <taxon>Vertebrata</taxon>
        <taxon>Euteleostomi</taxon>
        <taxon>Actinopterygii</taxon>
        <taxon>Neopterygii</taxon>
        <taxon>Teleostei</taxon>
        <taxon>Neoteleostei</taxon>
        <taxon>Acanthomorphata</taxon>
        <taxon>Anabantaria</taxon>
        <taxon>Anabantiformes</taxon>
        <taxon>Channoidei</taxon>
        <taxon>Channidae</taxon>
        <taxon>Channa</taxon>
    </lineage>
</organism>
<name>A0A6G1R0X2_CHAAH</name>